<sequence>MLNTITQHSLYLPYRDGQLHVRHLAPVEAANQYPPILMLHGAMSNGKVFYSDRGKGLGCYLANAGFHVYVLDTAGRGESEPVISPEFNLGQSEVIKEQLPLVHDFIQQRHPLVAHVHWCAHSWGGVLMASSMVRYPQLAQHVGSLLTFGTKRTIKVNTLKKWFLVDVVWNKFAPAYASKTGFLNAKKLRIGMDNETRASLNNTIDWVSGDWIDVDDGFDYARAATVMKWPKTWFIAAKNDHVLGNPADVKDMITECGLAEARYTLLSKANGFFTDYNHASMLTHPQAVDDHFKQIKQWYLELSE</sequence>
<dbReference type="InterPro" id="IPR022742">
    <property type="entry name" value="Hydrolase_4"/>
</dbReference>
<accession>A0ABS5HXL7</accession>
<proteinExistence type="predicted"/>
<evidence type="ECO:0000313" key="2">
    <source>
        <dbReference type="EMBL" id="MBR9726487.1"/>
    </source>
</evidence>
<dbReference type="GO" id="GO:0016787">
    <property type="term" value="F:hydrolase activity"/>
    <property type="evidence" value="ECO:0007669"/>
    <property type="project" value="UniProtKB-KW"/>
</dbReference>
<dbReference type="Pfam" id="PF12146">
    <property type="entry name" value="Hydrolase_4"/>
    <property type="match status" value="1"/>
</dbReference>
<keyword evidence="3" id="KW-1185">Reference proteome</keyword>
<comment type="caution">
    <text evidence="2">The sequence shown here is derived from an EMBL/GenBank/DDBJ whole genome shotgun (WGS) entry which is preliminary data.</text>
</comment>
<dbReference type="InterPro" id="IPR029058">
    <property type="entry name" value="AB_hydrolase_fold"/>
</dbReference>
<feature type="domain" description="Serine aminopeptidase S33" evidence="1">
    <location>
        <begin position="45"/>
        <end position="162"/>
    </location>
</feature>
<evidence type="ECO:0000313" key="3">
    <source>
        <dbReference type="Proteomes" id="UP000811844"/>
    </source>
</evidence>
<dbReference type="PANTHER" id="PTHR11005">
    <property type="entry name" value="LYSOSOMAL ACID LIPASE-RELATED"/>
    <property type="match status" value="1"/>
</dbReference>
<gene>
    <name evidence="2" type="ORF">G3R48_00565</name>
</gene>
<keyword evidence="2" id="KW-0378">Hydrolase</keyword>
<dbReference type="Proteomes" id="UP000811844">
    <property type="component" value="Unassembled WGS sequence"/>
</dbReference>
<organism evidence="2 3">
    <name type="scientific">Shewanella intestini</name>
    <dbReference type="NCBI Taxonomy" id="2017544"/>
    <lineage>
        <taxon>Bacteria</taxon>
        <taxon>Pseudomonadati</taxon>
        <taxon>Pseudomonadota</taxon>
        <taxon>Gammaproteobacteria</taxon>
        <taxon>Alteromonadales</taxon>
        <taxon>Shewanellaceae</taxon>
        <taxon>Shewanella</taxon>
    </lineage>
</organism>
<reference evidence="2 3" key="1">
    <citation type="submission" date="2020-02" db="EMBL/GenBank/DDBJ databases">
        <title>Shewanella WXL01 sp. nov., a marine bacterium isolated from green algae in Luhuitou Fringing Reef (Northern South China Sea).</title>
        <authorList>
            <person name="Wang X."/>
        </authorList>
    </citation>
    <scope>NUCLEOTIDE SEQUENCE [LARGE SCALE GENOMIC DNA]</scope>
    <source>
        <strain evidence="2 3">MCCC 1A01895</strain>
    </source>
</reference>
<dbReference type="RefSeq" id="WP_212593163.1">
    <property type="nucleotide sequence ID" value="NZ_JAAIKR010000001.1"/>
</dbReference>
<dbReference type="EMBL" id="JAAIKR010000001">
    <property type="protein sequence ID" value="MBR9726487.1"/>
    <property type="molecule type" value="Genomic_DNA"/>
</dbReference>
<protein>
    <submittedName>
        <fullName evidence="2">Alpha/beta hydrolase</fullName>
    </submittedName>
</protein>
<dbReference type="SUPFAM" id="SSF53474">
    <property type="entry name" value="alpha/beta-Hydrolases"/>
    <property type="match status" value="1"/>
</dbReference>
<name>A0ABS5HXL7_9GAMM</name>
<evidence type="ECO:0000259" key="1">
    <source>
        <dbReference type="Pfam" id="PF12146"/>
    </source>
</evidence>
<dbReference type="Gene3D" id="3.40.50.1820">
    <property type="entry name" value="alpha/beta hydrolase"/>
    <property type="match status" value="1"/>
</dbReference>